<dbReference type="InterPro" id="IPR009875">
    <property type="entry name" value="PilZ_domain"/>
</dbReference>
<dbReference type="KEGG" id="msea:METESE_08730"/>
<name>A0AA48GWX6_9BACT</name>
<dbReference type="AlphaFoldDB" id="A0AA48GWX6"/>
<evidence type="ECO:0000313" key="4">
    <source>
        <dbReference type="Proteomes" id="UP001228113"/>
    </source>
</evidence>
<evidence type="ECO:0000313" key="3">
    <source>
        <dbReference type="EMBL" id="BDU75915.1"/>
    </source>
</evidence>
<feature type="domain" description="PilZ" evidence="2">
    <location>
        <begin position="6"/>
        <end position="96"/>
    </location>
</feature>
<keyword evidence="1" id="KW-1133">Transmembrane helix</keyword>
<dbReference type="SUPFAM" id="SSF141371">
    <property type="entry name" value="PilZ domain-like"/>
    <property type="match status" value="1"/>
</dbReference>
<dbReference type="RefSeq" id="WP_243329438.1">
    <property type="nucleotide sequence ID" value="NZ_AP027081.1"/>
</dbReference>
<evidence type="ECO:0000259" key="2">
    <source>
        <dbReference type="Pfam" id="PF07238"/>
    </source>
</evidence>
<dbReference type="GO" id="GO:0035438">
    <property type="term" value="F:cyclic-di-GMP binding"/>
    <property type="evidence" value="ECO:0007669"/>
    <property type="project" value="InterPro"/>
</dbReference>
<keyword evidence="1" id="KW-0812">Transmembrane</keyword>
<accession>A0AA48GWX6</accession>
<keyword evidence="1" id="KW-0472">Membrane</keyword>
<sequence length="208" mass="22684">MSSPVDKRRHERLPAHGEIRIKGKGRLGIYAVVLNVSLGGVLLSATPSLPVGSQWNVSLRTLAAQRVQAMGTVVRNDDGGTALKFAQELSPSSLKILTGAPEKAGGVISAYLTYFQVGRNERNAGCEHLLGVSRRTFKTVFYSTFSASLPLAVAPVWFARAAFQPWPVWLKISLSFLYAGFWLFVLQPTMDVAILGFIRKLRAAKQPA</sequence>
<protein>
    <recommendedName>
        <fullName evidence="2">PilZ domain-containing protein</fullName>
    </recommendedName>
</protein>
<gene>
    <name evidence="3" type="ORF">METESE_08730</name>
</gene>
<feature type="transmembrane region" description="Helical" evidence="1">
    <location>
        <begin position="140"/>
        <end position="163"/>
    </location>
</feature>
<feature type="transmembrane region" description="Helical" evidence="1">
    <location>
        <begin position="175"/>
        <end position="198"/>
    </location>
</feature>
<dbReference type="Gene3D" id="2.40.10.220">
    <property type="entry name" value="predicted glycosyltransferase like domains"/>
    <property type="match status" value="1"/>
</dbReference>
<organism evidence="3 4">
    <name type="scientific">Mesoterricola sediminis</name>
    <dbReference type="NCBI Taxonomy" id="2927980"/>
    <lineage>
        <taxon>Bacteria</taxon>
        <taxon>Pseudomonadati</taxon>
        <taxon>Acidobacteriota</taxon>
        <taxon>Holophagae</taxon>
        <taxon>Holophagales</taxon>
        <taxon>Holophagaceae</taxon>
        <taxon>Mesoterricola</taxon>
    </lineage>
</organism>
<reference evidence="3" key="1">
    <citation type="journal article" date="2023" name="Int. J. Syst. Evol. Microbiol.">
        <title>Mesoterricola silvestris gen. nov., sp. nov., Mesoterricola sediminis sp. nov., Geothrix oryzae sp. nov., Geothrix edaphica sp. nov., Geothrix rubra sp. nov., and Geothrix limicola sp. nov., six novel members of Acidobacteriota isolated from soils.</title>
        <authorList>
            <person name="Itoh H."/>
            <person name="Sugisawa Y."/>
            <person name="Mise K."/>
            <person name="Xu Z."/>
            <person name="Kuniyasu M."/>
            <person name="Ushijima N."/>
            <person name="Kawano K."/>
            <person name="Kobayashi E."/>
            <person name="Shiratori Y."/>
            <person name="Masuda Y."/>
            <person name="Senoo K."/>
        </authorList>
    </citation>
    <scope>NUCLEOTIDE SEQUENCE</scope>
    <source>
        <strain evidence="3">W786</strain>
    </source>
</reference>
<keyword evidence="4" id="KW-1185">Reference proteome</keyword>
<evidence type="ECO:0000256" key="1">
    <source>
        <dbReference type="SAM" id="Phobius"/>
    </source>
</evidence>
<dbReference type="Proteomes" id="UP001228113">
    <property type="component" value="Chromosome"/>
</dbReference>
<dbReference type="EMBL" id="AP027081">
    <property type="protein sequence ID" value="BDU75915.1"/>
    <property type="molecule type" value="Genomic_DNA"/>
</dbReference>
<proteinExistence type="predicted"/>
<dbReference type="Pfam" id="PF07238">
    <property type="entry name" value="PilZ"/>
    <property type="match status" value="1"/>
</dbReference>